<dbReference type="EMBL" id="JBHSOW010000045">
    <property type="protein sequence ID" value="MFC5650149.1"/>
    <property type="molecule type" value="Genomic_DNA"/>
</dbReference>
<dbReference type="Proteomes" id="UP001596047">
    <property type="component" value="Unassembled WGS sequence"/>
</dbReference>
<dbReference type="InterPro" id="IPR001539">
    <property type="entry name" value="Peptidase_U32"/>
</dbReference>
<gene>
    <name evidence="1" type="ORF">ACFPYJ_13645</name>
</gene>
<dbReference type="PANTHER" id="PTHR30217">
    <property type="entry name" value="PEPTIDASE U32 FAMILY"/>
    <property type="match status" value="1"/>
</dbReference>
<dbReference type="Pfam" id="PF01136">
    <property type="entry name" value="Peptidase_U32"/>
    <property type="match status" value="1"/>
</dbReference>
<comment type="caution">
    <text evidence="1">The sequence shown here is derived from an EMBL/GenBank/DDBJ whole genome shotgun (WGS) entry which is preliminary data.</text>
</comment>
<sequence>MAIKPELLASAATIEEIERLMAAGADAFVIGEARFGMRLPGDMDTKQIAQAVKLAKPHGVKIYAALNNVMDNDTVELLPYYIRAITDAGVNGIVFGDPAVLMTVKRIAPELSMHWNAEMTSTNYETANYWGRRGATRFVLARELNMEQVLEARNHTSLELQVQVHGLTNIYHSKRPLVHNYLDHHEKSERRPVKNEGASENLSKGKLDDGLYLIETERPDERYPIYEDANGTHIMSSDDVCMLENLHELMEAGIHSFKIETLLKSIVYNETVIRAYRAAIDAYYADPDGYAFQEEWLESIVALQDPARELSYGFFYKEQVY</sequence>
<evidence type="ECO:0000313" key="2">
    <source>
        <dbReference type="Proteomes" id="UP001596047"/>
    </source>
</evidence>
<accession>A0ABW0VZI6</accession>
<dbReference type="InterPro" id="IPR051454">
    <property type="entry name" value="RNA/ubiquinone_mod_enzymes"/>
</dbReference>
<name>A0ABW0VZI6_9BACL</name>
<organism evidence="1 2">
    <name type="scientific">Paenibacillus solisilvae</name>
    <dbReference type="NCBI Taxonomy" id="2486751"/>
    <lineage>
        <taxon>Bacteria</taxon>
        <taxon>Bacillati</taxon>
        <taxon>Bacillota</taxon>
        <taxon>Bacilli</taxon>
        <taxon>Bacillales</taxon>
        <taxon>Paenibacillaceae</taxon>
        <taxon>Paenibacillus</taxon>
    </lineage>
</organism>
<reference evidence="2" key="1">
    <citation type="journal article" date="2019" name="Int. J. Syst. Evol. Microbiol.">
        <title>The Global Catalogue of Microorganisms (GCM) 10K type strain sequencing project: providing services to taxonomists for standard genome sequencing and annotation.</title>
        <authorList>
            <consortium name="The Broad Institute Genomics Platform"/>
            <consortium name="The Broad Institute Genome Sequencing Center for Infectious Disease"/>
            <person name="Wu L."/>
            <person name="Ma J."/>
        </authorList>
    </citation>
    <scope>NUCLEOTIDE SEQUENCE [LARGE SCALE GENOMIC DNA]</scope>
    <source>
        <strain evidence="2">CGMCC 1.3240</strain>
    </source>
</reference>
<proteinExistence type="predicted"/>
<dbReference type="PANTHER" id="PTHR30217:SF7">
    <property type="entry name" value="TRNA HYDROXYLATION PROTEIN P2"/>
    <property type="match status" value="1"/>
</dbReference>
<evidence type="ECO:0000313" key="1">
    <source>
        <dbReference type="EMBL" id="MFC5650149.1"/>
    </source>
</evidence>
<dbReference type="RefSeq" id="WP_379188700.1">
    <property type="nucleotide sequence ID" value="NZ_JBHSOW010000045.1"/>
</dbReference>
<keyword evidence="2" id="KW-1185">Reference proteome</keyword>
<protein>
    <submittedName>
        <fullName evidence="1">Peptidase U32 family protein</fullName>
    </submittedName>
</protein>